<dbReference type="AlphaFoldDB" id="F9FCK8"/>
<feature type="region of interest" description="Disordered" evidence="2">
    <location>
        <begin position="1"/>
        <end position="43"/>
    </location>
</feature>
<dbReference type="EMBL" id="AFQF01001317">
    <property type="protein sequence ID" value="EGU85349.1"/>
    <property type="molecule type" value="Genomic_DNA"/>
</dbReference>
<proteinExistence type="predicted"/>
<evidence type="ECO:0000256" key="2">
    <source>
        <dbReference type="SAM" id="MobiDB-lite"/>
    </source>
</evidence>
<feature type="compositionally biased region" description="Polar residues" evidence="2">
    <location>
        <begin position="11"/>
        <end position="20"/>
    </location>
</feature>
<evidence type="ECO:0000313" key="3">
    <source>
        <dbReference type="EMBL" id="EGU85349.1"/>
    </source>
</evidence>
<gene>
    <name evidence="3" type="ORF">FOXB_04136</name>
</gene>
<comment type="caution">
    <text evidence="3">The sequence shown here is derived from an EMBL/GenBank/DDBJ whole genome shotgun (WGS) entry which is preliminary data.</text>
</comment>
<reference evidence="3" key="1">
    <citation type="journal article" date="2012" name="Mol. Plant Microbe Interact.">
        <title>A highly conserved effector in Fusarium oxysporum is required for full virulence on Arabidopsis.</title>
        <authorList>
            <person name="Thatcher L.F."/>
            <person name="Gardiner D.M."/>
            <person name="Kazan K."/>
            <person name="Manners J."/>
        </authorList>
    </citation>
    <scope>NUCLEOTIDE SEQUENCE [LARGE SCALE GENOMIC DNA]</scope>
    <source>
        <strain evidence="3">Fo5176</strain>
    </source>
</reference>
<feature type="coiled-coil region" evidence="1">
    <location>
        <begin position="50"/>
        <end position="84"/>
    </location>
</feature>
<sequence>MYEKQLPPLPSQSARNQMSPPTVVALSQPPSRRNRLGHISQQAQPRSDIFASLEQAILKLRGENDALRRSIVEKEAKIEMLQKLTSQHSQRMDERTRQTAQLFQAIHSALKTYRDSTKDQAKHLPKGSPEEIVPITPRTKATRAVRRSALVSSLRLLCEDYNNLPSEETAESRIPSNNTGNRIV</sequence>
<name>F9FCK8_FUSOF</name>
<evidence type="ECO:0000256" key="1">
    <source>
        <dbReference type="SAM" id="Coils"/>
    </source>
</evidence>
<accession>F9FCK8</accession>
<keyword evidence="1" id="KW-0175">Coiled coil</keyword>
<organism evidence="3">
    <name type="scientific">Fusarium oxysporum (strain Fo5176)</name>
    <name type="common">Fusarium vascular wilt</name>
    <dbReference type="NCBI Taxonomy" id="660025"/>
    <lineage>
        <taxon>Eukaryota</taxon>
        <taxon>Fungi</taxon>
        <taxon>Dikarya</taxon>
        <taxon>Ascomycota</taxon>
        <taxon>Pezizomycotina</taxon>
        <taxon>Sordariomycetes</taxon>
        <taxon>Hypocreomycetidae</taxon>
        <taxon>Hypocreales</taxon>
        <taxon>Nectriaceae</taxon>
        <taxon>Fusarium</taxon>
        <taxon>Fusarium oxysporum species complex</taxon>
    </lineage>
</organism>
<protein>
    <submittedName>
        <fullName evidence="3">Uncharacterized protein</fullName>
    </submittedName>
</protein>